<dbReference type="AlphaFoldDB" id="A0A0P8CJF2"/>
<dbReference type="EMBL" id="LKCM01000185">
    <property type="protein sequence ID" value="KPQ43045.1"/>
    <property type="molecule type" value="Genomic_DNA"/>
</dbReference>
<keyword evidence="1" id="KW-0812">Transmembrane</keyword>
<organism evidence="2 3">
    <name type="scientific">Candidatus Methanoperedens nitratireducens</name>
    <dbReference type="NCBI Taxonomy" id="1392998"/>
    <lineage>
        <taxon>Archaea</taxon>
        <taxon>Methanobacteriati</taxon>
        <taxon>Methanobacteriota</taxon>
        <taxon>Stenosarchaea group</taxon>
        <taxon>Methanomicrobia</taxon>
        <taxon>Methanosarcinales</taxon>
        <taxon>ANME-2 cluster</taxon>
        <taxon>Candidatus Methanoperedentaceae</taxon>
        <taxon>Candidatus Methanoperedens</taxon>
    </lineage>
</organism>
<comment type="caution">
    <text evidence="2">The sequence shown here is derived from an EMBL/GenBank/DDBJ whole genome shotgun (WGS) entry which is preliminary data.</text>
</comment>
<dbReference type="Proteomes" id="UP000050360">
    <property type="component" value="Unassembled WGS sequence"/>
</dbReference>
<gene>
    <name evidence="2" type="ORF">MPEBLZ_02398</name>
</gene>
<keyword evidence="1" id="KW-0472">Membrane</keyword>
<accession>A0A0P8CJF2</accession>
<evidence type="ECO:0000313" key="2">
    <source>
        <dbReference type="EMBL" id="KPQ43045.1"/>
    </source>
</evidence>
<reference evidence="2 3" key="1">
    <citation type="submission" date="2015-09" db="EMBL/GenBank/DDBJ databases">
        <title>A metagenomics-based metabolic model of nitrate-dependent anaerobic oxidation of methane by Methanoperedens-like archaea.</title>
        <authorList>
            <person name="Arshad A."/>
            <person name="Speth D.R."/>
            <person name="De Graaf R.M."/>
            <person name="Op Den Camp H.J."/>
            <person name="Jetten M.S."/>
            <person name="Welte C.U."/>
        </authorList>
    </citation>
    <scope>NUCLEOTIDE SEQUENCE [LARGE SCALE GENOMIC DNA]</scope>
</reference>
<name>A0A0P8CJF2_9EURY</name>
<sequence length="150" mass="17317">MEVRIYSNYLYPLISTFILCSFIRAPILATTIIIFVQDIPMDARERACVAVTGIPRKNCPWPVYSDFRIIPYYFHLNCVIGYTSLLHPSTANRAMIAAWCPEIISEPHTLIEGISFFVFSLIIFAISLRIKSQDTFSEIFLKIYCCMRPF</sequence>
<evidence type="ECO:0000313" key="3">
    <source>
        <dbReference type="Proteomes" id="UP000050360"/>
    </source>
</evidence>
<feature type="transmembrane region" description="Helical" evidence="1">
    <location>
        <begin position="12"/>
        <end position="36"/>
    </location>
</feature>
<protein>
    <submittedName>
        <fullName evidence="2">Uncharacterized protein</fullName>
    </submittedName>
</protein>
<keyword evidence="1" id="KW-1133">Transmembrane helix</keyword>
<proteinExistence type="predicted"/>
<feature type="transmembrane region" description="Helical" evidence="1">
    <location>
        <begin position="110"/>
        <end position="130"/>
    </location>
</feature>
<evidence type="ECO:0000256" key="1">
    <source>
        <dbReference type="SAM" id="Phobius"/>
    </source>
</evidence>